<feature type="transmembrane region" description="Helical" evidence="7">
    <location>
        <begin position="68"/>
        <end position="88"/>
    </location>
</feature>
<keyword evidence="8" id="KW-0969">Cilium</keyword>
<feature type="transmembrane region" description="Helical" evidence="7">
    <location>
        <begin position="108"/>
        <end position="127"/>
    </location>
</feature>
<evidence type="ECO:0000313" key="8">
    <source>
        <dbReference type="EMBL" id="CZF82669.1"/>
    </source>
</evidence>
<dbReference type="Proteomes" id="UP000071641">
    <property type="component" value="Unassembled WGS sequence"/>
</dbReference>
<dbReference type="InterPro" id="IPR042194">
    <property type="entry name" value="FHIPEP_1"/>
</dbReference>
<comment type="subcellular location">
    <subcellularLocation>
        <location evidence="1">Cell membrane</location>
        <topology evidence="1">Multi-pass membrane protein</topology>
    </subcellularLocation>
</comment>
<dbReference type="GO" id="GO:0005886">
    <property type="term" value="C:plasma membrane"/>
    <property type="evidence" value="ECO:0007669"/>
    <property type="project" value="UniProtKB-SubCell"/>
</dbReference>
<keyword evidence="8" id="KW-0966">Cell projection</keyword>
<dbReference type="GO" id="GO:0009306">
    <property type="term" value="P:protein secretion"/>
    <property type="evidence" value="ECO:0007669"/>
    <property type="project" value="InterPro"/>
</dbReference>
<sequence>MFKQYFLKDWHSNLFIIGVVLILMVIFLPIPPALLDFLQIVNFSVALLILLLTFSTDKPLSFSTFPSIILISTLFRLALNISATRLILGEGDAGEVIGAIGEFVVSGNYVIGFIVFIILVVVQYVVVTNGAQRVAEVAARFTLDSMPGKQMAIDADMNMGLIDEEEARTRRSNIEREASFYGAMDGATKFVKGDAIAGIIIILIDIIGGVTVGVMQHGLTWGESLAKYSLLTVGDGIVTQIPSLIIAVATGIIITRAATDSELSREIGRQIASHPRTLILVTMALIGALFLDGLPTVPILIVAIFFAACVWWAIRSKEHETDIEIESAEKEDLADIIKVYPLEVRLGASLKSLSASHQWNLGKRLEALKKVIAKEFGFICPDIKFTEDELLGSDDYEIHVHGSRIGKGRLKTDKVLAIGHSDVLSQLEGEKTKEPAYGLPALWIDTSARSKAQSQSCTLVEPEMVVFTHISETVKNNLHEIISRKDIEQILISLRQDKVTIVDEIVPNLLTISDIHRICRMLLTEKVSIRYMELILETLAEHVAQENKDIEKLVEKVRERLALRLCERYLDENEQLNVITMSPQLEAMLKRTLRGEASSGFNVDSVLKQLVSHCEEIISKGMEPVLLCSGAIRSPLRKITERVVPKLAVISAQEVRGVKSVQTIGKLTYEENA</sequence>
<dbReference type="STRING" id="1796497.GCE9029_03369"/>
<accession>A0A128F7A7</accession>
<keyword evidence="3" id="KW-1003">Cell membrane</keyword>
<dbReference type="PRINTS" id="PR00949">
    <property type="entry name" value="TYPE3IMAPROT"/>
</dbReference>
<dbReference type="PANTHER" id="PTHR30161">
    <property type="entry name" value="FLAGELLAR EXPORT PROTEIN, MEMBRANE FLHA SUBUNIT-RELATED"/>
    <property type="match status" value="1"/>
</dbReference>
<dbReference type="GO" id="GO:0044780">
    <property type="term" value="P:bacterial-type flagellum assembly"/>
    <property type="evidence" value="ECO:0007669"/>
    <property type="project" value="TreeGrafter"/>
</dbReference>
<evidence type="ECO:0000256" key="5">
    <source>
        <dbReference type="ARBA" id="ARBA00022989"/>
    </source>
</evidence>
<dbReference type="InterPro" id="IPR042193">
    <property type="entry name" value="FHIPEP_3"/>
</dbReference>
<evidence type="ECO:0000256" key="7">
    <source>
        <dbReference type="SAM" id="Phobius"/>
    </source>
</evidence>
<dbReference type="Pfam" id="PF00771">
    <property type="entry name" value="FHIPEP"/>
    <property type="match status" value="1"/>
</dbReference>
<feature type="transmembrane region" description="Helical" evidence="7">
    <location>
        <begin position="37"/>
        <end position="56"/>
    </location>
</feature>
<keyword evidence="4 7" id="KW-0812">Transmembrane</keyword>
<gene>
    <name evidence="8" type="primary">flhA_2</name>
    <name evidence="8" type="ORF">GCE9029_03369</name>
</gene>
<feature type="transmembrane region" description="Helical" evidence="7">
    <location>
        <begin position="12"/>
        <end position="31"/>
    </location>
</feature>
<keyword evidence="6 7" id="KW-0472">Membrane</keyword>
<dbReference type="OrthoDB" id="9759185at2"/>
<evidence type="ECO:0000313" key="9">
    <source>
        <dbReference type="Proteomes" id="UP000071641"/>
    </source>
</evidence>
<name>A0A128F7A7_9GAMM</name>
<dbReference type="InterPro" id="IPR025505">
    <property type="entry name" value="FHIPEP_CS"/>
</dbReference>
<dbReference type="PIRSF" id="PIRSF005419">
    <property type="entry name" value="FlhA"/>
    <property type="match status" value="1"/>
</dbReference>
<dbReference type="AlphaFoldDB" id="A0A128F7A7"/>
<evidence type="ECO:0000256" key="2">
    <source>
        <dbReference type="ARBA" id="ARBA00008835"/>
    </source>
</evidence>
<dbReference type="EMBL" id="FIZX01000002">
    <property type="protein sequence ID" value="CZF82669.1"/>
    <property type="molecule type" value="Genomic_DNA"/>
</dbReference>
<keyword evidence="8" id="KW-0282">Flagellum</keyword>
<dbReference type="InterPro" id="IPR042196">
    <property type="entry name" value="FHIPEP_4"/>
</dbReference>
<organism evidence="8 9">
    <name type="scientific">Grimontia celer</name>
    <dbReference type="NCBI Taxonomy" id="1796497"/>
    <lineage>
        <taxon>Bacteria</taxon>
        <taxon>Pseudomonadati</taxon>
        <taxon>Pseudomonadota</taxon>
        <taxon>Gammaproteobacteria</taxon>
        <taxon>Vibrionales</taxon>
        <taxon>Vibrionaceae</taxon>
        <taxon>Grimontia</taxon>
    </lineage>
</organism>
<dbReference type="InterPro" id="IPR001712">
    <property type="entry name" value="T3SS_FHIPEP"/>
</dbReference>
<feature type="transmembrane region" description="Helical" evidence="7">
    <location>
        <begin position="237"/>
        <end position="259"/>
    </location>
</feature>
<keyword evidence="5 7" id="KW-1133">Transmembrane helix</keyword>
<evidence type="ECO:0000256" key="6">
    <source>
        <dbReference type="ARBA" id="ARBA00023136"/>
    </source>
</evidence>
<comment type="similarity">
    <text evidence="2">Belongs to the FHIPEP (flagella/HR/invasion proteins export pore) family.</text>
</comment>
<dbReference type="PANTHER" id="PTHR30161:SF1">
    <property type="entry name" value="FLAGELLAR BIOSYNTHESIS PROTEIN FLHA-RELATED"/>
    <property type="match status" value="1"/>
</dbReference>
<feature type="transmembrane region" description="Helical" evidence="7">
    <location>
        <begin position="195"/>
        <end position="217"/>
    </location>
</feature>
<dbReference type="Gene3D" id="3.40.50.12790">
    <property type="entry name" value="FHIPEP family, domain 4"/>
    <property type="match status" value="1"/>
</dbReference>
<dbReference type="Gene3D" id="1.10.8.540">
    <property type="entry name" value="FHIPEP family, domain 3"/>
    <property type="match status" value="1"/>
</dbReference>
<proteinExistence type="inferred from homology"/>
<evidence type="ECO:0000256" key="1">
    <source>
        <dbReference type="ARBA" id="ARBA00004651"/>
    </source>
</evidence>
<dbReference type="PROSITE" id="PS00994">
    <property type="entry name" value="FHIPEP"/>
    <property type="match status" value="1"/>
</dbReference>
<dbReference type="RefSeq" id="WP_062664921.1">
    <property type="nucleotide sequence ID" value="NZ_FIZX01000002.1"/>
</dbReference>
<evidence type="ECO:0000256" key="4">
    <source>
        <dbReference type="ARBA" id="ARBA00022692"/>
    </source>
</evidence>
<dbReference type="Gene3D" id="3.40.30.60">
    <property type="entry name" value="FHIPEP family, domain 1"/>
    <property type="match status" value="1"/>
</dbReference>
<keyword evidence="9" id="KW-1185">Reference proteome</keyword>
<reference evidence="9" key="1">
    <citation type="submission" date="2016-02" db="EMBL/GenBank/DDBJ databases">
        <authorList>
            <person name="Rodrigo-Torres Lidia"/>
            <person name="Arahal R.David."/>
        </authorList>
    </citation>
    <scope>NUCLEOTIDE SEQUENCE [LARGE SCALE GENOMIC DNA]</scope>
    <source>
        <strain evidence="9">CECT 9029</strain>
    </source>
</reference>
<evidence type="ECO:0000256" key="3">
    <source>
        <dbReference type="ARBA" id="ARBA00022475"/>
    </source>
</evidence>
<protein>
    <submittedName>
        <fullName evidence="8">Flagellar biosynthesis protein FlhA</fullName>
    </submittedName>
</protein>
<feature type="transmembrane region" description="Helical" evidence="7">
    <location>
        <begin position="271"/>
        <end position="291"/>
    </location>
</feature>